<evidence type="ECO:0000256" key="5">
    <source>
        <dbReference type="ARBA" id="ARBA00022989"/>
    </source>
</evidence>
<dbReference type="Gene3D" id="1.20.81.30">
    <property type="entry name" value="Type II secretion system (T2SS), domain F"/>
    <property type="match status" value="2"/>
</dbReference>
<keyword evidence="10" id="KW-1185">Reference proteome</keyword>
<dbReference type="InterPro" id="IPR003004">
    <property type="entry name" value="GspF/PilC"/>
</dbReference>
<dbReference type="PANTHER" id="PTHR30012">
    <property type="entry name" value="GENERAL SECRETION PATHWAY PROTEIN"/>
    <property type="match status" value="1"/>
</dbReference>
<protein>
    <submittedName>
        <fullName evidence="9">Competence-related pilin export protein ComGB</fullName>
    </submittedName>
</protein>
<evidence type="ECO:0000313" key="10">
    <source>
        <dbReference type="Proteomes" id="UP000199488"/>
    </source>
</evidence>
<keyword evidence="4 7" id="KW-0812">Transmembrane</keyword>
<evidence type="ECO:0000256" key="7">
    <source>
        <dbReference type="SAM" id="Phobius"/>
    </source>
</evidence>
<evidence type="ECO:0000256" key="4">
    <source>
        <dbReference type="ARBA" id="ARBA00022692"/>
    </source>
</evidence>
<comment type="similarity">
    <text evidence="2">Belongs to the GSP F family.</text>
</comment>
<keyword evidence="6 7" id="KW-0472">Membrane</keyword>
<evidence type="ECO:0000256" key="3">
    <source>
        <dbReference type="ARBA" id="ARBA00022475"/>
    </source>
</evidence>
<evidence type="ECO:0000313" key="9">
    <source>
        <dbReference type="EMBL" id="SDW23796.1"/>
    </source>
</evidence>
<organism evidence="9 10">
    <name type="scientific">Marinococcus luteus</name>
    <dbReference type="NCBI Taxonomy" id="1122204"/>
    <lineage>
        <taxon>Bacteria</taxon>
        <taxon>Bacillati</taxon>
        <taxon>Bacillota</taxon>
        <taxon>Bacilli</taxon>
        <taxon>Bacillales</taxon>
        <taxon>Bacillaceae</taxon>
        <taxon>Marinococcus</taxon>
    </lineage>
</organism>
<dbReference type="InterPro" id="IPR042094">
    <property type="entry name" value="T2SS_GspF_sf"/>
</dbReference>
<feature type="domain" description="Type II secretion system protein GspF" evidence="8">
    <location>
        <begin position="216"/>
        <end position="337"/>
    </location>
</feature>
<dbReference type="GO" id="GO:0005886">
    <property type="term" value="C:plasma membrane"/>
    <property type="evidence" value="ECO:0007669"/>
    <property type="project" value="UniProtKB-SubCell"/>
</dbReference>
<dbReference type="OrthoDB" id="1638902at2"/>
<keyword evidence="3" id="KW-1003">Cell membrane</keyword>
<comment type="subcellular location">
    <subcellularLocation>
        <location evidence="1">Cell membrane</location>
        <topology evidence="1">Multi-pass membrane protein</topology>
    </subcellularLocation>
</comment>
<dbReference type="EMBL" id="FNNC01000001">
    <property type="protein sequence ID" value="SDW23796.1"/>
    <property type="molecule type" value="Genomic_DNA"/>
</dbReference>
<dbReference type="Proteomes" id="UP000199488">
    <property type="component" value="Unassembled WGS sequence"/>
</dbReference>
<keyword evidence="5 7" id="KW-1133">Transmembrane helix</keyword>
<feature type="transmembrane region" description="Helical" evidence="7">
    <location>
        <begin position="318"/>
        <end position="342"/>
    </location>
</feature>
<evidence type="ECO:0000256" key="6">
    <source>
        <dbReference type="ARBA" id="ARBA00023136"/>
    </source>
</evidence>
<reference evidence="9 10" key="1">
    <citation type="submission" date="2016-10" db="EMBL/GenBank/DDBJ databases">
        <authorList>
            <person name="de Groot N.N."/>
        </authorList>
    </citation>
    <scope>NUCLEOTIDE SEQUENCE [LARGE SCALE GENOMIC DNA]</scope>
    <source>
        <strain evidence="9 10">DSM 23126</strain>
    </source>
</reference>
<name>A0A1H2RWE5_9BACI</name>
<dbReference type="InterPro" id="IPR018076">
    <property type="entry name" value="T2SS_GspF_dom"/>
</dbReference>
<dbReference type="STRING" id="1122204.SAMN05421781_0941"/>
<dbReference type="PANTHER" id="PTHR30012:SF0">
    <property type="entry name" value="TYPE II SECRETION SYSTEM PROTEIN F-RELATED"/>
    <property type="match status" value="1"/>
</dbReference>
<feature type="transmembrane region" description="Helical" evidence="7">
    <location>
        <begin position="156"/>
        <end position="184"/>
    </location>
</feature>
<feature type="transmembrane region" description="Helical" evidence="7">
    <location>
        <begin position="113"/>
        <end position="136"/>
    </location>
</feature>
<feature type="domain" description="Type II secretion system protein GspF" evidence="8">
    <location>
        <begin position="17"/>
        <end position="136"/>
    </location>
</feature>
<evidence type="ECO:0000256" key="2">
    <source>
        <dbReference type="ARBA" id="ARBA00005745"/>
    </source>
</evidence>
<accession>A0A1H2RWE5</accession>
<dbReference type="NCBIfam" id="NF041012">
    <property type="entry name" value="T4P_ComGB"/>
    <property type="match status" value="1"/>
</dbReference>
<dbReference type="AlphaFoldDB" id="A0A1H2RWE5"/>
<gene>
    <name evidence="9" type="ORF">SAMN05421781_0941</name>
</gene>
<dbReference type="Pfam" id="PF00482">
    <property type="entry name" value="T2SSF"/>
    <property type="match status" value="2"/>
</dbReference>
<evidence type="ECO:0000259" key="8">
    <source>
        <dbReference type="Pfam" id="PF00482"/>
    </source>
</evidence>
<sequence length="346" mass="39703">MSKPFKKSWKPEAKALFLQQLGELLGSGYHLDQSIQMLSWEQPAFVTASLRSIRRHLRSGRELHELLLEHHFPSDIAAFVYFAEQSGRLSEGLTAAGGHYMSRLEAWSSFRKVLYYPLFLLWLLIILAYVFVRYLFPQFLELFEQLSMELPFYTRMVMKMISAAPFFFAFAFILLIGFGVFYAFAVRPKPASTRALFWTRLPFLRPFITMRTTASFAEQFGYLLLNGLSLSESCLVLKNQKHSPLIQEEGARLEQMLAAGTPLPETFRRPWYLESLGQAVQYGQSIGALGQVLVQYSSQTQHKLETDIQRVTMTAQPILFFSVGILILSLFAAVFLPMYHMITSIQ</sequence>
<evidence type="ECO:0000256" key="1">
    <source>
        <dbReference type="ARBA" id="ARBA00004651"/>
    </source>
</evidence>
<dbReference type="InterPro" id="IPR047692">
    <property type="entry name" value="T4P_ComGB"/>
</dbReference>
<dbReference type="RefSeq" id="WP_091611791.1">
    <property type="nucleotide sequence ID" value="NZ_FNNC01000001.1"/>
</dbReference>
<proteinExistence type="inferred from homology"/>